<name>A0A8H4V8J8_9HYPO</name>
<evidence type="ECO:0000313" key="2">
    <source>
        <dbReference type="EMBL" id="KAF4511908.1"/>
    </source>
</evidence>
<evidence type="ECO:0000256" key="1">
    <source>
        <dbReference type="SAM" id="MobiDB-lite"/>
    </source>
</evidence>
<dbReference type="OrthoDB" id="4157208at2759"/>
<feature type="region of interest" description="Disordered" evidence="1">
    <location>
        <begin position="1"/>
        <end position="36"/>
    </location>
</feature>
<dbReference type="Proteomes" id="UP000557566">
    <property type="component" value="Unassembled WGS sequence"/>
</dbReference>
<gene>
    <name evidence="2" type="ORF">G6O67_001109</name>
</gene>
<keyword evidence="3" id="KW-1185">Reference proteome</keyword>
<protein>
    <submittedName>
        <fullName evidence="2">Uncharacterized protein</fullName>
    </submittedName>
</protein>
<accession>A0A8H4V8J8</accession>
<sequence length="73" mass="7641">MDAPVSSPMHSRNTSSAVSSTQQSPANVVPPQPVQVKAPSTDTLLKEFSLVAEAAKRAQVAVMVRDFEGCGIS</sequence>
<dbReference type="EMBL" id="JAAVMX010000002">
    <property type="protein sequence ID" value="KAF4511908.1"/>
    <property type="molecule type" value="Genomic_DNA"/>
</dbReference>
<organism evidence="2 3">
    <name type="scientific">Ophiocordyceps sinensis</name>
    <dbReference type="NCBI Taxonomy" id="72228"/>
    <lineage>
        <taxon>Eukaryota</taxon>
        <taxon>Fungi</taxon>
        <taxon>Dikarya</taxon>
        <taxon>Ascomycota</taxon>
        <taxon>Pezizomycotina</taxon>
        <taxon>Sordariomycetes</taxon>
        <taxon>Hypocreomycetidae</taxon>
        <taxon>Hypocreales</taxon>
        <taxon>Ophiocordycipitaceae</taxon>
        <taxon>Ophiocordyceps</taxon>
    </lineage>
</organism>
<proteinExistence type="predicted"/>
<comment type="caution">
    <text evidence="2">The sequence shown here is derived from an EMBL/GenBank/DDBJ whole genome shotgun (WGS) entry which is preliminary data.</text>
</comment>
<evidence type="ECO:0000313" key="3">
    <source>
        <dbReference type="Proteomes" id="UP000557566"/>
    </source>
</evidence>
<feature type="compositionally biased region" description="Polar residues" evidence="1">
    <location>
        <begin position="8"/>
        <end position="21"/>
    </location>
</feature>
<dbReference type="AlphaFoldDB" id="A0A8H4V8J8"/>
<reference evidence="2 3" key="1">
    <citation type="journal article" date="2020" name="Genome Biol. Evol.">
        <title>A new high-quality draft genome assembly of the Chinese cordyceps Ophiocordyceps sinensis.</title>
        <authorList>
            <person name="Shu R."/>
            <person name="Zhang J."/>
            <person name="Meng Q."/>
            <person name="Zhang H."/>
            <person name="Zhou G."/>
            <person name="Li M."/>
            <person name="Wu P."/>
            <person name="Zhao Y."/>
            <person name="Chen C."/>
            <person name="Qin Q."/>
        </authorList>
    </citation>
    <scope>NUCLEOTIDE SEQUENCE [LARGE SCALE GENOMIC DNA]</scope>
    <source>
        <strain evidence="2 3">IOZ07</strain>
    </source>
</reference>